<dbReference type="PANTHER" id="PTHR44379:SF2">
    <property type="entry name" value="BLR6218 PROTEIN"/>
    <property type="match status" value="1"/>
</dbReference>
<evidence type="ECO:0000313" key="8">
    <source>
        <dbReference type="Proteomes" id="UP000199306"/>
    </source>
</evidence>
<dbReference type="SUPFAM" id="SSF54292">
    <property type="entry name" value="2Fe-2S ferredoxin-like"/>
    <property type="match status" value="1"/>
</dbReference>
<dbReference type="OrthoDB" id="9796880at2"/>
<dbReference type="InterPro" id="IPR051452">
    <property type="entry name" value="Diverse_Oxidoreductases"/>
</dbReference>
<evidence type="ECO:0000256" key="1">
    <source>
        <dbReference type="ARBA" id="ARBA00022714"/>
    </source>
</evidence>
<reference evidence="7 8" key="1">
    <citation type="submission" date="2016-10" db="EMBL/GenBank/DDBJ databases">
        <authorList>
            <person name="de Groot N.N."/>
        </authorList>
    </citation>
    <scope>NUCLEOTIDE SEQUENCE [LARGE SCALE GENOMIC DNA]</scope>
    <source>
        <strain evidence="8">E92,LMG 26720,CCM 7988</strain>
    </source>
</reference>
<dbReference type="Gene3D" id="3.10.20.30">
    <property type="match status" value="1"/>
</dbReference>
<dbReference type="PANTHER" id="PTHR44379">
    <property type="entry name" value="OXIDOREDUCTASE WITH IRON-SULFUR SUBUNIT"/>
    <property type="match status" value="1"/>
</dbReference>
<proteinExistence type="predicted"/>
<dbReference type="Pfam" id="PF00111">
    <property type="entry name" value="Fer2"/>
    <property type="match status" value="1"/>
</dbReference>
<evidence type="ECO:0000256" key="3">
    <source>
        <dbReference type="ARBA" id="ARBA00023002"/>
    </source>
</evidence>
<keyword evidence="5" id="KW-0411">Iron-sulfur</keyword>
<dbReference type="AlphaFoldDB" id="A0A1I5RRI0"/>
<dbReference type="STRING" id="1079859.SAMN04515674_104202"/>
<keyword evidence="8" id="KW-1185">Reference proteome</keyword>
<protein>
    <submittedName>
        <fullName evidence="7">Isoquinoline 1-oxidoreductase, alpha subunit</fullName>
    </submittedName>
</protein>
<keyword evidence="4" id="KW-0408">Iron</keyword>
<dbReference type="InterPro" id="IPR036010">
    <property type="entry name" value="2Fe-2S_ferredoxin-like_sf"/>
</dbReference>
<evidence type="ECO:0000256" key="4">
    <source>
        <dbReference type="ARBA" id="ARBA00023004"/>
    </source>
</evidence>
<dbReference type="CDD" id="cd00207">
    <property type="entry name" value="fer2"/>
    <property type="match status" value="1"/>
</dbReference>
<dbReference type="FunFam" id="1.10.150.120:FF:000003">
    <property type="entry name" value="Carbon monoxide dehydrogenase, small subunit"/>
    <property type="match status" value="1"/>
</dbReference>
<dbReference type="Proteomes" id="UP000199306">
    <property type="component" value="Unassembled WGS sequence"/>
</dbReference>
<evidence type="ECO:0000256" key="5">
    <source>
        <dbReference type="ARBA" id="ARBA00023014"/>
    </source>
</evidence>
<dbReference type="EMBL" id="FOXH01000004">
    <property type="protein sequence ID" value="SFP61017.1"/>
    <property type="molecule type" value="Genomic_DNA"/>
</dbReference>
<dbReference type="InterPro" id="IPR002888">
    <property type="entry name" value="2Fe-2S-bd"/>
</dbReference>
<accession>A0A1I5RRI0</accession>
<evidence type="ECO:0000259" key="6">
    <source>
        <dbReference type="PROSITE" id="PS51085"/>
    </source>
</evidence>
<organism evidence="7 8">
    <name type="scientific">Pseudarcicella hirudinis</name>
    <dbReference type="NCBI Taxonomy" id="1079859"/>
    <lineage>
        <taxon>Bacteria</taxon>
        <taxon>Pseudomonadati</taxon>
        <taxon>Bacteroidota</taxon>
        <taxon>Cytophagia</taxon>
        <taxon>Cytophagales</taxon>
        <taxon>Flectobacillaceae</taxon>
        <taxon>Pseudarcicella</taxon>
    </lineage>
</organism>
<dbReference type="Pfam" id="PF01799">
    <property type="entry name" value="Fer2_2"/>
    <property type="match status" value="1"/>
</dbReference>
<keyword evidence="3" id="KW-0560">Oxidoreductase</keyword>
<dbReference type="RefSeq" id="WP_092015585.1">
    <property type="nucleotide sequence ID" value="NZ_FOXH01000004.1"/>
</dbReference>
<dbReference type="InterPro" id="IPR036884">
    <property type="entry name" value="2Fe-2S-bd_dom_sf"/>
</dbReference>
<dbReference type="InterPro" id="IPR012675">
    <property type="entry name" value="Beta-grasp_dom_sf"/>
</dbReference>
<dbReference type="GO" id="GO:0016491">
    <property type="term" value="F:oxidoreductase activity"/>
    <property type="evidence" value="ECO:0007669"/>
    <property type="project" value="UniProtKB-KW"/>
</dbReference>
<dbReference type="Gene3D" id="1.10.150.120">
    <property type="entry name" value="[2Fe-2S]-binding domain"/>
    <property type="match status" value="1"/>
</dbReference>
<dbReference type="InterPro" id="IPR001041">
    <property type="entry name" value="2Fe-2S_ferredoxin-type"/>
</dbReference>
<dbReference type="PROSITE" id="PS51085">
    <property type="entry name" value="2FE2S_FER_2"/>
    <property type="match status" value="1"/>
</dbReference>
<keyword evidence="2" id="KW-0479">Metal-binding</keyword>
<dbReference type="GO" id="GO:0046872">
    <property type="term" value="F:metal ion binding"/>
    <property type="evidence" value="ECO:0007669"/>
    <property type="project" value="UniProtKB-KW"/>
</dbReference>
<dbReference type="InterPro" id="IPR006058">
    <property type="entry name" value="2Fe2S_fd_BS"/>
</dbReference>
<gene>
    <name evidence="7" type="ORF">SAMN04515674_104202</name>
</gene>
<name>A0A1I5RRI0_9BACT</name>
<evidence type="ECO:0000256" key="2">
    <source>
        <dbReference type="ARBA" id="ARBA00022723"/>
    </source>
</evidence>
<dbReference type="GO" id="GO:0051537">
    <property type="term" value="F:2 iron, 2 sulfur cluster binding"/>
    <property type="evidence" value="ECO:0007669"/>
    <property type="project" value="UniProtKB-KW"/>
</dbReference>
<dbReference type="SUPFAM" id="SSF47741">
    <property type="entry name" value="CO dehydrogenase ISP C-domain like"/>
    <property type="match status" value="1"/>
</dbReference>
<sequence>MAKYSLSINGKKFSIEAEPDTPLLWVIRDYVGLKGTKFGCGMALCGACTVHLDGEPIRSCSTPVSTLKAANRITTIEGISANTDHAIQKAWIEAQVPQCGYCQSGQIMSAVALLKSNPNPNDEDIDAAMSGNICRCGTYPRIRKAIHRAADLIKESGNTTGK</sequence>
<evidence type="ECO:0000313" key="7">
    <source>
        <dbReference type="EMBL" id="SFP61017.1"/>
    </source>
</evidence>
<keyword evidence="1" id="KW-0001">2Fe-2S</keyword>
<feature type="domain" description="2Fe-2S ferredoxin-type" evidence="6">
    <location>
        <begin position="2"/>
        <end position="79"/>
    </location>
</feature>
<dbReference type="PROSITE" id="PS00197">
    <property type="entry name" value="2FE2S_FER_1"/>
    <property type="match status" value="1"/>
</dbReference>